<evidence type="ECO:0000313" key="1">
    <source>
        <dbReference type="EMBL" id="JAE35468.1"/>
    </source>
</evidence>
<sequence length="55" mass="6119">MKIIRIMSAGSDIGIHSGRPCCSGRKARCCLEVVLRVYIFSMDLLGSNVILIRYC</sequence>
<reference evidence="1" key="2">
    <citation type="journal article" date="2015" name="Data Brief">
        <title>Shoot transcriptome of the giant reed, Arundo donax.</title>
        <authorList>
            <person name="Barrero R.A."/>
            <person name="Guerrero F.D."/>
            <person name="Moolhuijzen P."/>
            <person name="Goolsby J.A."/>
            <person name="Tidwell J."/>
            <person name="Bellgard S.E."/>
            <person name="Bellgard M.I."/>
        </authorList>
    </citation>
    <scope>NUCLEOTIDE SEQUENCE</scope>
    <source>
        <tissue evidence="1">Shoot tissue taken approximately 20 cm above the soil surface</tissue>
    </source>
</reference>
<accession>A0A0A9HRC7</accession>
<dbReference type="EMBL" id="GBRH01162428">
    <property type="protein sequence ID" value="JAE35468.1"/>
    <property type="molecule type" value="Transcribed_RNA"/>
</dbReference>
<protein>
    <submittedName>
        <fullName evidence="1">Uncharacterized protein</fullName>
    </submittedName>
</protein>
<name>A0A0A9HRC7_ARUDO</name>
<proteinExistence type="predicted"/>
<reference evidence="1" key="1">
    <citation type="submission" date="2014-09" db="EMBL/GenBank/DDBJ databases">
        <authorList>
            <person name="Magalhaes I.L.F."/>
            <person name="Oliveira U."/>
            <person name="Santos F.R."/>
            <person name="Vidigal T.H.D.A."/>
            <person name="Brescovit A.D."/>
            <person name="Santos A.J."/>
        </authorList>
    </citation>
    <scope>NUCLEOTIDE SEQUENCE</scope>
    <source>
        <tissue evidence="1">Shoot tissue taken approximately 20 cm above the soil surface</tissue>
    </source>
</reference>
<organism evidence="1">
    <name type="scientific">Arundo donax</name>
    <name type="common">Giant reed</name>
    <name type="synonym">Donax arundinaceus</name>
    <dbReference type="NCBI Taxonomy" id="35708"/>
    <lineage>
        <taxon>Eukaryota</taxon>
        <taxon>Viridiplantae</taxon>
        <taxon>Streptophyta</taxon>
        <taxon>Embryophyta</taxon>
        <taxon>Tracheophyta</taxon>
        <taxon>Spermatophyta</taxon>
        <taxon>Magnoliopsida</taxon>
        <taxon>Liliopsida</taxon>
        <taxon>Poales</taxon>
        <taxon>Poaceae</taxon>
        <taxon>PACMAD clade</taxon>
        <taxon>Arundinoideae</taxon>
        <taxon>Arundineae</taxon>
        <taxon>Arundo</taxon>
    </lineage>
</organism>
<dbReference type="AlphaFoldDB" id="A0A0A9HRC7"/>